<keyword evidence="2" id="KW-1185">Reference proteome</keyword>
<protein>
    <submittedName>
        <fullName evidence="1">Uncharacterized protein</fullName>
    </submittedName>
</protein>
<accession>A0ACC0Q200</accession>
<proteinExistence type="predicted"/>
<evidence type="ECO:0000313" key="1">
    <source>
        <dbReference type="EMBL" id="KAI8571755.1"/>
    </source>
</evidence>
<comment type="caution">
    <text evidence="1">The sequence shown here is derived from an EMBL/GenBank/DDBJ whole genome shotgun (WGS) entry which is preliminary data.</text>
</comment>
<sequence length="81" mass="9115">MDFGLVLCSEVHSTVLHTFELLDAPSDGLNLISATNDQESFIVEMRFKPSDVRFDSSKVCSTVLRTPPQHHPKKNKKTKSK</sequence>
<gene>
    <name evidence="1" type="ORF">RHMOL_Rhmol01G0143500</name>
</gene>
<reference evidence="1" key="1">
    <citation type="submission" date="2022-02" db="EMBL/GenBank/DDBJ databases">
        <title>Plant Genome Project.</title>
        <authorList>
            <person name="Zhang R.-G."/>
        </authorList>
    </citation>
    <scope>NUCLEOTIDE SEQUENCE</scope>
    <source>
        <strain evidence="1">AT1</strain>
    </source>
</reference>
<organism evidence="1 2">
    <name type="scientific">Rhododendron molle</name>
    <name type="common">Chinese azalea</name>
    <name type="synonym">Azalea mollis</name>
    <dbReference type="NCBI Taxonomy" id="49168"/>
    <lineage>
        <taxon>Eukaryota</taxon>
        <taxon>Viridiplantae</taxon>
        <taxon>Streptophyta</taxon>
        <taxon>Embryophyta</taxon>
        <taxon>Tracheophyta</taxon>
        <taxon>Spermatophyta</taxon>
        <taxon>Magnoliopsida</taxon>
        <taxon>eudicotyledons</taxon>
        <taxon>Gunneridae</taxon>
        <taxon>Pentapetalae</taxon>
        <taxon>asterids</taxon>
        <taxon>Ericales</taxon>
        <taxon>Ericaceae</taxon>
        <taxon>Ericoideae</taxon>
        <taxon>Rhodoreae</taxon>
        <taxon>Rhododendron</taxon>
    </lineage>
</organism>
<dbReference type="Proteomes" id="UP001062846">
    <property type="component" value="Chromosome 1"/>
</dbReference>
<dbReference type="EMBL" id="CM046388">
    <property type="protein sequence ID" value="KAI8571755.1"/>
    <property type="molecule type" value="Genomic_DNA"/>
</dbReference>
<evidence type="ECO:0000313" key="2">
    <source>
        <dbReference type="Proteomes" id="UP001062846"/>
    </source>
</evidence>
<name>A0ACC0Q200_RHOML</name>